<accession>A0A1G9RM41</accession>
<dbReference type="STRING" id="349095.SAMN05660299_00498"/>
<feature type="transmembrane region" description="Helical" evidence="2">
    <location>
        <begin position="44"/>
        <end position="60"/>
    </location>
</feature>
<protein>
    <submittedName>
        <fullName evidence="3">Uncharacterized protein</fullName>
    </submittedName>
</protein>
<feature type="region of interest" description="Disordered" evidence="1">
    <location>
        <begin position="1"/>
        <end position="29"/>
    </location>
</feature>
<name>A0A1G9RM41_9FIRM</name>
<organism evidence="3 4">
    <name type="scientific">Megasphaera paucivorans</name>
    <dbReference type="NCBI Taxonomy" id="349095"/>
    <lineage>
        <taxon>Bacteria</taxon>
        <taxon>Bacillati</taxon>
        <taxon>Bacillota</taxon>
        <taxon>Negativicutes</taxon>
        <taxon>Veillonellales</taxon>
        <taxon>Veillonellaceae</taxon>
        <taxon>Megasphaera</taxon>
    </lineage>
</organism>
<gene>
    <name evidence="3" type="ORF">SAMN05660299_00498</name>
</gene>
<keyword evidence="2" id="KW-0812">Transmembrane</keyword>
<feature type="compositionally biased region" description="Basic and acidic residues" evidence="1">
    <location>
        <begin position="19"/>
        <end position="28"/>
    </location>
</feature>
<dbReference type="Proteomes" id="UP000199309">
    <property type="component" value="Unassembled WGS sequence"/>
</dbReference>
<keyword evidence="2" id="KW-1133">Transmembrane helix</keyword>
<dbReference type="EMBL" id="FNHQ01000003">
    <property type="protein sequence ID" value="SDM23977.1"/>
    <property type="molecule type" value="Genomic_DNA"/>
</dbReference>
<evidence type="ECO:0000313" key="3">
    <source>
        <dbReference type="EMBL" id="SDM23977.1"/>
    </source>
</evidence>
<evidence type="ECO:0000256" key="2">
    <source>
        <dbReference type="SAM" id="Phobius"/>
    </source>
</evidence>
<keyword evidence="4" id="KW-1185">Reference proteome</keyword>
<evidence type="ECO:0000313" key="4">
    <source>
        <dbReference type="Proteomes" id="UP000199309"/>
    </source>
</evidence>
<sequence length="91" mass="10456">MSKKPTKKTNSAIPKKTNKVKEQQEKKPKSVKQVLIEMDNKTRFTYVLGVAAFIWSYYMVLEKGSIDDYFLLAFITAVLIGSFAMRMKGKK</sequence>
<keyword evidence="2" id="KW-0472">Membrane</keyword>
<dbReference type="RefSeq" id="WP_091647864.1">
    <property type="nucleotide sequence ID" value="NZ_FNHQ01000003.1"/>
</dbReference>
<evidence type="ECO:0000256" key="1">
    <source>
        <dbReference type="SAM" id="MobiDB-lite"/>
    </source>
</evidence>
<feature type="transmembrane region" description="Helical" evidence="2">
    <location>
        <begin position="66"/>
        <end position="85"/>
    </location>
</feature>
<reference evidence="3 4" key="1">
    <citation type="submission" date="2016-10" db="EMBL/GenBank/DDBJ databases">
        <authorList>
            <person name="de Groot N.N."/>
        </authorList>
    </citation>
    <scope>NUCLEOTIDE SEQUENCE [LARGE SCALE GENOMIC DNA]</scope>
    <source>
        <strain evidence="3 4">DSM 16981</strain>
    </source>
</reference>
<dbReference type="AlphaFoldDB" id="A0A1G9RM41"/>
<proteinExistence type="predicted"/>